<evidence type="ECO:0000256" key="2">
    <source>
        <dbReference type="ARBA" id="ARBA00001947"/>
    </source>
</evidence>
<dbReference type="AlphaFoldDB" id="A0A1H1MW05"/>
<dbReference type="InterPro" id="IPR050241">
    <property type="entry name" value="NAD-cap_RNA_hydrolase_NudC"/>
</dbReference>
<dbReference type="InterPro" id="IPR015797">
    <property type="entry name" value="NUDIX_hydrolase-like_dom_sf"/>
</dbReference>
<gene>
    <name evidence="11" type="ORF">SAMN04489857_1593</name>
</gene>
<dbReference type="PANTHER" id="PTHR42904">
    <property type="entry name" value="NUDIX HYDROLASE, NUDC SUBFAMILY"/>
    <property type="match status" value="1"/>
</dbReference>
<comment type="cofactor">
    <cofactor evidence="1">
        <name>Mg(2+)</name>
        <dbReference type="ChEBI" id="CHEBI:18420"/>
    </cofactor>
</comment>
<keyword evidence="8" id="KW-0520">NAD</keyword>
<dbReference type="RefSeq" id="WP_090863318.1">
    <property type="nucleotide sequence ID" value="NZ_LT629759.1"/>
</dbReference>
<dbReference type="NCBIfam" id="NF001299">
    <property type="entry name" value="PRK00241.1"/>
    <property type="match status" value="1"/>
</dbReference>
<evidence type="ECO:0000313" key="11">
    <source>
        <dbReference type="EMBL" id="SDR90847.1"/>
    </source>
</evidence>
<dbReference type="OrthoDB" id="9791656at2"/>
<dbReference type="Pfam" id="PF00293">
    <property type="entry name" value="NUDIX"/>
    <property type="match status" value="1"/>
</dbReference>
<dbReference type="PROSITE" id="PS00893">
    <property type="entry name" value="NUDIX_BOX"/>
    <property type="match status" value="1"/>
</dbReference>
<dbReference type="InterPro" id="IPR049734">
    <property type="entry name" value="NudC-like_C"/>
</dbReference>
<evidence type="ECO:0000256" key="8">
    <source>
        <dbReference type="ARBA" id="ARBA00023027"/>
    </source>
</evidence>
<dbReference type="Gene3D" id="3.90.79.10">
    <property type="entry name" value="Nucleoside Triphosphate Pyrophosphohydrolase"/>
    <property type="match status" value="1"/>
</dbReference>
<name>A0A1H1MW05_9ACTN</name>
<evidence type="ECO:0000256" key="1">
    <source>
        <dbReference type="ARBA" id="ARBA00001946"/>
    </source>
</evidence>
<feature type="domain" description="Nudix hydrolase" evidence="10">
    <location>
        <begin position="159"/>
        <end position="286"/>
    </location>
</feature>
<proteinExistence type="inferred from homology"/>
<accession>A0A1H1MW05</accession>
<comment type="cofactor">
    <cofactor evidence="2">
        <name>Zn(2+)</name>
        <dbReference type="ChEBI" id="CHEBI:29105"/>
    </cofactor>
</comment>
<dbReference type="PROSITE" id="PS51462">
    <property type="entry name" value="NUDIX"/>
    <property type="match status" value="1"/>
</dbReference>
<dbReference type="PANTHER" id="PTHR42904:SF6">
    <property type="entry name" value="NAD-CAPPED RNA HYDROLASE NUDT12"/>
    <property type="match status" value="1"/>
</dbReference>
<dbReference type="GO" id="GO:0006742">
    <property type="term" value="P:NADP+ catabolic process"/>
    <property type="evidence" value="ECO:0007669"/>
    <property type="project" value="TreeGrafter"/>
</dbReference>
<evidence type="ECO:0000256" key="3">
    <source>
        <dbReference type="ARBA" id="ARBA00009595"/>
    </source>
</evidence>
<dbReference type="EC" id="3.6.1.22" evidence="4"/>
<evidence type="ECO:0000256" key="7">
    <source>
        <dbReference type="ARBA" id="ARBA00022842"/>
    </source>
</evidence>
<keyword evidence="7" id="KW-0460">Magnesium</keyword>
<evidence type="ECO:0000256" key="9">
    <source>
        <dbReference type="ARBA" id="ARBA00023679"/>
    </source>
</evidence>
<comment type="catalytic activity">
    <reaction evidence="9">
        <text>a 5'-end NAD(+)-phospho-ribonucleoside in mRNA + H2O = a 5'-end phospho-adenosine-phospho-ribonucleoside in mRNA + beta-nicotinamide D-ribonucleotide + 2 H(+)</text>
        <dbReference type="Rhea" id="RHEA:60876"/>
        <dbReference type="Rhea" id="RHEA-COMP:15698"/>
        <dbReference type="Rhea" id="RHEA-COMP:15719"/>
        <dbReference type="ChEBI" id="CHEBI:14649"/>
        <dbReference type="ChEBI" id="CHEBI:15377"/>
        <dbReference type="ChEBI" id="CHEBI:15378"/>
        <dbReference type="ChEBI" id="CHEBI:144029"/>
        <dbReference type="ChEBI" id="CHEBI:144051"/>
    </reaction>
    <physiologicalReaction direction="left-to-right" evidence="9">
        <dbReference type="Rhea" id="RHEA:60877"/>
    </physiologicalReaction>
</comment>
<reference evidence="12" key="1">
    <citation type="submission" date="2016-10" db="EMBL/GenBank/DDBJ databases">
        <authorList>
            <person name="Varghese N."/>
            <person name="Submissions S."/>
        </authorList>
    </citation>
    <scope>NUCLEOTIDE SEQUENCE [LARGE SCALE GENOMIC DNA]</scope>
    <source>
        <strain evidence="12">DSM 22620</strain>
    </source>
</reference>
<dbReference type="GeneID" id="78500928"/>
<dbReference type="Gene3D" id="3.90.79.20">
    <property type="match status" value="1"/>
</dbReference>
<dbReference type="GO" id="GO:0019677">
    <property type="term" value="P:NAD+ catabolic process"/>
    <property type="evidence" value="ECO:0007669"/>
    <property type="project" value="TreeGrafter"/>
</dbReference>
<evidence type="ECO:0000256" key="5">
    <source>
        <dbReference type="ARBA" id="ARBA00022723"/>
    </source>
</evidence>
<evidence type="ECO:0000313" key="12">
    <source>
        <dbReference type="Proteomes" id="UP000199480"/>
    </source>
</evidence>
<dbReference type="GO" id="GO:0005829">
    <property type="term" value="C:cytosol"/>
    <property type="evidence" value="ECO:0007669"/>
    <property type="project" value="TreeGrafter"/>
</dbReference>
<dbReference type="EMBL" id="LT629759">
    <property type="protein sequence ID" value="SDR90847.1"/>
    <property type="molecule type" value="Genomic_DNA"/>
</dbReference>
<dbReference type="SUPFAM" id="SSF55811">
    <property type="entry name" value="Nudix"/>
    <property type="match status" value="1"/>
</dbReference>
<dbReference type="Proteomes" id="UP000199480">
    <property type="component" value="Chromosome I"/>
</dbReference>
<dbReference type="GO" id="GO:0035529">
    <property type="term" value="F:NADH pyrophosphatase activity"/>
    <property type="evidence" value="ECO:0007669"/>
    <property type="project" value="TreeGrafter"/>
</dbReference>
<evidence type="ECO:0000256" key="6">
    <source>
        <dbReference type="ARBA" id="ARBA00022801"/>
    </source>
</evidence>
<dbReference type="InterPro" id="IPR020084">
    <property type="entry name" value="NUDIX_hydrolase_CS"/>
</dbReference>
<comment type="similarity">
    <text evidence="3">Belongs to the Nudix hydrolase family. NudC subfamily.</text>
</comment>
<dbReference type="InterPro" id="IPR000086">
    <property type="entry name" value="NUDIX_hydrolase_dom"/>
</dbReference>
<dbReference type="CDD" id="cd03429">
    <property type="entry name" value="NUDIX_NADH_pyrophosphatase_Nudt13"/>
    <property type="match status" value="1"/>
</dbReference>
<protein>
    <recommendedName>
        <fullName evidence="4">NAD(+) diphosphatase</fullName>
        <ecNumber evidence="4">3.6.1.22</ecNumber>
    </recommendedName>
</protein>
<keyword evidence="6" id="KW-0378">Hydrolase</keyword>
<evidence type="ECO:0000259" key="10">
    <source>
        <dbReference type="PROSITE" id="PS51462"/>
    </source>
</evidence>
<organism evidence="11 12">
    <name type="scientific">Parafannyhessea umbonata</name>
    <dbReference type="NCBI Taxonomy" id="604330"/>
    <lineage>
        <taxon>Bacteria</taxon>
        <taxon>Bacillati</taxon>
        <taxon>Actinomycetota</taxon>
        <taxon>Coriobacteriia</taxon>
        <taxon>Coriobacteriales</taxon>
        <taxon>Atopobiaceae</taxon>
        <taxon>Parafannyhessea</taxon>
    </lineage>
</organism>
<sequence>MIQDIGDHGFDNAYAPKEPTPEAYALAYQGDNVLLAEKDGNLVLPRVRDWQAVLGPEARGVGALAPRYLFRVDGNDFFLVDEAAIQTGVVGMPRGFVFASVQTMRFYQPRWLAFAAVTGLQLSRWYLNNRYCGRCGCELGHVATSRELACPSCGNVVYPRINPCIIVGITRGDSLLLTKFAQGRYKHYALVSGFCEVGETLEQTIEREVMEEVGLRVRNIRYYKSQPWSFSDSLLMGFFADVDGDPTARPDHVELSVARWVARRDLPREHEDTSSLTNEMIELFARGDEPMPNQRGGRDGAV</sequence>
<dbReference type="GO" id="GO:0046872">
    <property type="term" value="F:metal ion binding"/>
    <property type="evidence" value="ECO:0007669"/>
    <property type="project" value="UniProtKB-KW"/>
</dbReference>
<keyword evidence="5" id="KW-0479">Metal-binding</keyword>
<evidence type="ECO:0000256" key="4">
    <source>
        <dbReference type="ARBA" id="ARBA00012381"/>
    </source>
</evidence>